<reference evidence="1" key="2">
    <citation type="submission" date="2020-11" db="EMBL/GenBank/DDBJ databases">
        <authorList>
            <person name="McCartney M.A."/>
            <person name="Auch B."/>
            <person name="Kono T."/>
            <person name="Mallez S."/>
            <person name="Becker A."/>
            <person name="Gohl D.M."/>
            <person name="Silverstein K.A.T."/>
            <person name="Koren S."/>
            <person name="Bechman K.B."/>
            <person name="Herman A."/>
            <person name="Abrahante J.E."/>
            <person name="Garbe J."/>
        </authorList>
    </citation>
    <scope>NUCLEOTIDE SEQUENCE</scope>
    <source>
        <strain evidence="1">Duluth1</strain>
        <tissue evidence="1">Whole animal</tissue>
    </source>
</reference>
<dbReference type="AlphaFoldDB" id="A0A9D4E3R6"/>
<proteinExistence type="predicted"/>
<reference evidence="1" key="1">
    <citation type="journal article" date="2019" name="bioRxiv">
        <title>The Genome of the Zebra Mussel, Dreissena polymorpha: A Resource for Invasive Species Research.</title>
        <authorList>
            <person name="McCartney M.A."/>
            <person name="Auch B."/>
            <person name="Kono T."/>
            <person name="Mallez S."/>
            <person name="Zhang Y."/>
            <person name="Obille A."/>
            <person name="Becker A."/>
            <person name="Abrahante J.E."/>
            <person name="Garbe J."/>
            <person name="Badalamenti J.P."/>
            <person name="Herman A."/>
            <person name="Mangelson H."/>
            <person name="Liachko I."/>
            <person name="Sullivan S."/>
            <person name="Sone E.D."/>
            <person name="Koren S."/>
            <person name="Silverstein K.A.T."/>
            <person name="Beckman K.B."/>
            <person name="Gohl D.M."/>
        </authorList>
    </citation>
    <scope>NUCLEOTIDE SEQUENCE</scope>
    <source>
        <strain evidence="1">Duluth1</strain>
        <tissue evidence="1">Whole animal</tissue>
    </source>
</reference>
<name>A0A9D4E3R6_DREPO</name>
<evidence type="ECO:0000313" key="2">
    <source>
        <dbReference type="Proteomes" id="UP000828390"/>
    </source>
</evidence>
<accession>A0A9D4E3R6</accession>
<evidence type="ECO:0000313" key="1">
    <source>
        <dbReference type="EMBL" id="KAH3771420.1"/>
    </source>
</evidence>
<dbReference type="EMBL" id="JAIWYP010000009">
    <property type="protein sequence ID" value="KAH3771420.1"/>
    <property type="molecule type" value="Genomic_DNA"/>
</dbReference>
<gene>
    <name evidence="1" type="ORF">DPMN_172737</name>
</gene>
<organism evidence="1 2">
    <name type="scientific">Dreissena polymorpha</name>
    <name type="common">Zebra mussel</name>
    <name type="synonym">Mytilus polymorpha</name>
    <dbReference type="NCBI Taxonomy" id="45954"/>
    <lineage>
        <taxon>Eukaryota</taxon>
        <taxon>Metazoa</taxon>
        <taxon>Spiralia</taxon>
        <taxon>Lophotrochozoa</taxon>
        <taxon>Mollusca</taxon>
        <taxon>Bivalvia</taxon>
        <taxon>Autobranchia</taxon>
        <taxon>Heteroconchia</taxon>
        <taxon>Euheterodonta</taxon>
        <taxon>Imparidentia</taxon>
        <taxon>Neoheterodontei</taxon>
        <taxon>Myida</taxon>
        <taxon>Dreissenoidea</taxon>
        <taxon>Dreissenidae</taxon>
        <taxon>Dreissena</taxon>
    </lineage>
</organism>
<dbReference type="Proteomes" id="UP000828390">
    <property type="component" value="Unassembled WGS sequence"/>
</dbReference>
<sequence length="56" mass="6865">MEKQMEDYSTRKEYINDQLSNLESRSMRENLMFYGLGESREEDFEMIVKHSSKIFY</sequence>
<protein>
    <submittedName>
        <fullName evidence="1">Uncharacterized protein</fullName>
    </submittedName>
</protein>
<keyword evidence="2" id="KW-1185">Reference proteome</keyword>
<comment type="caution">
    <text evidence="1">The sequence shown here is derived from an EMBL/GenBank/DDBJ whole genome shotgun (WGS) entry which is preliminary data.</text>
</comment>